<keyword evidence="3" id="KW-1185">Reference proteome</keyword>
<proteinExistence type="predicted"/>
<dbReference type="AlphaFoldDB" id="A0A8B6CZH6"/>
<accession>A0A8B6CZH6</accession>
<protein>
    <submittedName>
        <fullName evidence="2">Uncharacterized protein</fullName>
    </submittedName>
</protein>
<gene>
    <name evidence="2" type="ORF">MGAL_10B024287</name>
</gene>
<evidence type="ECO:0000313" key="2">
    <source>
        <dbReference type="EMBL" id="VDI11969.1"/>
    </source>
</evidence>
<name>A0A8B6CZH6_MYTGA</name>
<sequence>MHSANPLCHSCGQFVYGHPLVKEGLIPQDLADIFIPIIGKAKKQLNSRVVTVARVITGLEWRKQLEDKEEKKTQKTKRQPRQNSKTSVNKQKSKKKSKKPVEKLTPEVEISECGDDLPELPRPKQKRKRKTVDGGMEMSTISDLKDCEDDECYTCGVRGCVQDDNNGMGWV</sequence>
<feature type="region of interest" description="Disordered" evidence="1">
    <location>
        <begin position="66"/>
        <end position="137"/>
    </location>
</feature>
<feature type="compositionally biased region" description="Acidic residues" evidence="1">
    <location>
        <begin position="109"/>
        <end position="118"/>
    </location>
</feature>
<dbReference type="EMBL" id="UYJE01002572">
    <property type="protein sequence ID" value="VDI11969.1"/>
    <property type="molecule type" value="Genomic_DNA"/>
</dbReference>
<dbReference type="OrthoDB" id="6161965at2759"/>
<dbReference type="Proteomes" id="UP000596742">
    <property type="component" value="Unassembled WGS sequence"/>
</dbReference>
<evidence type="ECO:0000313" key="3">
    <source>
        <dbReference type="Proteomes" id="UP000596742"/>
    </source>
</evidence>
<evidence type="ECO:0000256" key="1">
    <source>
        <dbReference type="SAM" id="MobiDB-lite"/>
    </source>
</evidence>
<organism evidence="2 3">
    <name type="scientific">Mytilus galloprovincialis</name>
    <name type="common">Mediterranean mussel</name>
    <dbReference type="NCBI Taxonomy" id="29158"/>
    <lineage>
        <taxon>Eukaryota</taxon>
        <taxon>Metazoa</taxon>
        <taxon>Spiralia</taxon>
        <taxon>Lophotrochozoa</taxon>
        <taxon>Mollusca</taxon>
        <taxon>Bivalvia</taxon>
        <taxon>Autobranchia</taxon>
        <taxon>Pteriomorphia</taxon>
        <taxon>Mytilida</taxon>
        <taxon>Mytiloidea</taxon>
        <taxon>Mytilidae</taxon>
        <taxon>Mytilinae</taxon>
        <taxon>Mytilus</taxon>
    </lineage>
</organism>
<comment type="caution">
    <text evidence="2">The sequence shown here is derived from an EMBL/GenBank/DDBJ whole genome shotgun (WGS) entry which is preliminary data.</text>
</comment>
<reference evidence="2" key="1">
    <citation type="submission" date="2018-11" db="EMBL/GenBank/DDBJ databases">
        <authorList>
            <person name="Alioto T."/>
            <person name="Alioto T."/>
        </authorList>
    </citation>
    <scope>NUCLEOTIDE SEQUENCE</scope>
</reference>